<dbReference type="CDD" id="cd12260">
    <property type="entry name" value="RRM2_SREK1"/>
    <property type="match status" value="1"/>
</dbReference>
<dbReference type="GO" id="GO:0005681">
    <property type="term" value="C:spliceosomal complex"/>
    <property type="evidence" value="ECO:0007669"/>
    <property type="project" value="UniProtKB-KW"/>
</dbReference>
<dbReference type="PROSITE" id="PS50102">
    <property type="entry name" value="RRM"/>
    <property type="match status" value="1"/>
</dbReference>
<evidence type="ECO:0000256" key="8">
    <source>
        <dbReference type="ARBA" id="ARBA00058989"/>
    </source>
</evidence>
<evidence type="ECO:0000256" key="3">
    <source>
        <dbReference type="ARBA" id="ARBA00022553"/>
    </source>
</evidence>
<dbReference type="Gene3D" id="3.30.70.330">
    <property type="match status" value="1"/>
</dbReference>
<dbReference type="OrthoDB" id="7763451at2759"/>
<dbReference type="GO" id="GO:0003723">
    <property type="term" value="F:RNA binding"/>
    <property type="evidence" value="ECO:0007669"/>
    <property type="project" value="UniProtKB-UniRule"/>
</dbReference>
<name>A0A8C4XJT1_FALTI</name>
<comment type="function">
    <text evidence="8">Participates in the regulation of alternative splicing by modulating the activity of other splice facors. Inhibits the splicing activity of SFRS1, SFRS2 and SFRS6. Augments the splicing activity of SFRS3.</text>
</comment>
<keyword evidence="12" id="KW-0694">RNA-binding</keyword>
<comment type="subcellular location">
    <subcellularLocation>
        <location evidence="1">Nucleus</location>
    </subcellularLocation>
</comment>
<organism evidence="14 15">
    <name type="scientific">Falco tinnunculus</name>
    <name type="common">Common kestrel</name>
    <dbReference type="NCBI Taxonomy" id="100819"/>
    <lineage>
        <taxon>Eukaryota</taxon>
        <taxon>Metazoa</taxon>
        <taxon>Chordata</taxon>
        <taxon>Craniata</taxon>
        <taxon>Vertebrata</taxon>
        <taxon>Euteleostomi</taxon>
        <taxon>Archelosauria</taxon>
        <taxon>Archosauria</taxon>
        <taxon>Dinosauria</taxon>
        <taxon>Saurischia</taxon>
        <taxon>Theropoda</taxon>
        <taxon>Coelurosauria</taxon>
        <taxon>Aves</taxon>
        <taxon>Neognathae</taxon>
        <taxon>Neoaves</taxon>
        <taxon>Telluraves</taxon>
        <taxon>Australaves</taxon>
        <taxon>Falconiformes</taxon>
        <taxon>Falconidae</taxon>
        <taxon>Falco</taxon>
    </lineage>
</organism>
<evidence type="ECO:0000256" key="12">
    <source>
        <dbReference type="PROSITE-ProRule" id="PRU00176"/>
    </source>
</evidence>
<evidence type="ECO:0000256" key="9">
    <source>
        <dbReference type="ARBA" id="ARBA00073574"/>
    </source>
</evidence>
<dbReference type="PANTHER" id="PTHR32343">
    <property type="entry name" value="SERINE/ARGININE-RICH SPLICING FACTOR"/>
    <property type="match status" value="1"/>
</dbReference>
<reference evidence="14" key="2">
    <citation type="submission" date="2025-09" db="UniProtKB">
        <authorList>
            <consortium name="Ensembl"/>
        </authorList>
    </citation>
    <scope>IDENTIFICATION</scope>
</reference>
<dbReference type="Ensembl" id="ENSFTIT00000003117.1">
    <property type="protein sequence ID" value="ENSFTIP00000002975.1"/>
    <property type="gene ID" value="ENSFTIG00000002053.1"/>
</dbReference>
<evidence type="ECO:0000256" key="4">
    <source>
        <dbReference type="ARBA" id="ARBA00022664"/>
    </source>
</evidence>
<dbReference type="AlphaFoldDB" id="A0A8C4XJT1"/>
<sequence>MCLSVKYFICPFDGLICITEQTGAGHCKFPSSLAGKGSLGVSLGTLGAIPAAALDPNITALGEIPQPPIMGNVDPSKIDEIRRTVYVGNLNSQTTTADQLLEFFKQVGEVKFVRMAGDETQPTRFAFVEFADQNSVPRALAFNGVMFGDRPLKINHSNNAIVKPPEMTPQAAAKELEEVMKRVREAQSFISAAIEPGKCIRYIT</sequence>
<dbReference type="GO" id="GO:0008380">
    <property type="term" value="P:RNA splicing"/>
    <property type="evidence" value="ECO:0007669"/>
    <property type="project" value="UniProtKB-KW"/>
</dbReference>
<evidence type="ECO:0000256" key="1">
    <source>
        <dbReference type="ARBA" id="ARBA00004123"/>
    </source>
</evidence>
<dbReference type="SMART" id="SM00360">
    <property type="entry name" value="RRM"/>
    <property type="match status" value="1"/>
</dbReference>
<evidence type="ECO:0000256" key="10">
    <source>
        <dbReference type="ARBA" id="ARBA00076771"/>
    </source>
</evidence>
<dbReference type="Pfam" id="PF00076">
    <property type="entry name" value="RRM_1"/>
    <property type="match status" value="1"/>
</dbReference>
<dbReference type="OMA" id="LICITEQ"/>
<dbReference type="InterPro" id="IPR034192">
    <property type="entry name" value="SREK1_RRM2"/>
</dbReference>
<comment type="similarity">
    <text evidence="2">Belongs to the splicing factor SR family.</text>
</comment>
<evidence type="ECO:0000256" key="7">
    <source>
        <dbReference type="ARBA" id="ARBA00023242"/>
    </source>
</evidence>
<evidence type="ECO:0000256" key="6">
    <source>
        <dbReference type="ARBA" id="ARBA00023187"/>
    </source>
</evidence>
<evidence type="ECO:0000256" key="5">
    <source>
        <dbReference type="ARBA" id="ARBA00022728"/>
    </source>
</evidence>
<keyword evidence="4" id="KW-0507">mRNA processing</keyword>
<feature type="domain" description="RRM" evidence="13">
    <location>
        <begin position="83"/>
        <end position="159"/>
    </location>
</feature>
<protein>
    <recommendedName>
        <fullName evidence="9">Splicing regulatory glutamine/lysine-rich protein 1</fullName>
    </recommendedName>
    <alternativeName>
        <fullName evidence="10">Serine/arginine-rich-splicing regulatory protein 86</fullName>
    </alternativeName>
    <alternativeName>
        <fullName evidence="11">Splicing factor, arginine/serine-rich 12</fullName>
    </alternativeName>
</protein>
<dbReference type="InterPro" id="IPR000504">
    <property type="entry name" value="RRM_dom"/>
</dbReference>
<evidence type="ECO:0000256" key="2">
    <source>
        <dbReference type="ARBA" id="ARBA00010269"/>
    </source>
</evidence>
<dbReference type="GO" id="GO:0005654">
    <property type="term" value="C:nucleoplasm"/>
    <property type="evidence" value="ECO:0007669"/>
    <property type="project" value="TreeGrafter"/>
</dbReference>
<proteinExistence type="inferred from homology"/>
<dbReference type="PANTHER" id="PTHR32343:SF71">
    <property type="entry name" value="SPLICING REGULATORY GLUTAMIC ACID AND LYSINE RICH PROTEIN 1"/>
    <property type="match status" value="1"/>
</dbReference>
<evidence type="ECO:0000313" key="14">
    <source>
        <dbReference type="Ensembl" id="ENSFTIP00000002975.1"/>
    </source>
</evidence>
<dbReference type="InterPro" id="IPR035979">
    <property type="entry name" value="RBD_domain_sf"/>
</dbReference>
<keyword evidence="6" id="KW-0508">mRNA splicing</keyword>
<dbReference type="Proteomes" id="UP000694562">
    <property type="component" value="Unplaced"/>
</dbReference>
<accession>A0A8C4XJT1</accession>
<keyword evidence="15" id="KW-1185">Reference proteome</keyword>
<dbReference type="SUPFAM" id="SSF54928">
    <property type="entry name" value="RNA-binding domain, RBD"/>
    <property type="match status" value="1"/>
</dbReference>
<dbReference type="FunFam" id="3.30.70.330:FF:000142">
    <property type="entry name" value="splicing regulatory glutamine/lysine-rich protein 1 isoform X1"/>
    <property type="match status" value="1"/>
</dbReference>
<keyword evidence="3" id="KW-0597">Phosphoprotein</keyword>
<evidence type="ECO:0000256" key="11">
    <source>
        <dbReference type="ARBA" id="ARBA00080569"/>
    </source>
</evidence>
<evidence type="ECO:0000259" key="13">
    <source>
        <dbReference type="PROSITE" id="PS50102"/>
    </source>
</evidence>
<dbReference type="GO" id="GO:0006397">
    <property type="term" value="P:mRNA processing"/>
    <property type="evidence" value="ECO:0007669"/>
    <property type="project" value="UniProtKB-KW"/>
</dbReference>
<evidence type="ECO:0000313" key="15">
    <source>
        <dbReference type="Proteomes" id="UP000694562"/>
    </source>
</evidence>
<keyword evidence="7" id="KW-0539">Nucleus</keyword>
<dbReference type="InterPro" id="IPR012677">
    <property type="entry name" value="Nucleotide-bd_a/b_plait_sf"/>
</dbReference>
<keyword evidence="5" id="KW-0747">Spliceosome</keyword>
<reference evidence="14" key="1">
    <citation type="submission" date="2025-08" db="UniProtKB">
        <authorList>
            <consortium name="Ensembl"/>
        </authorList>
    </citation>
    <scope>IDENTIFICATION</scope>
</reference>